<feature type="compositionally biased region" description="Low complexity" evidence="1">
    <location>
        <begin position="59"/>
        <end position="70"/>
    </location>
</feature>
<comment type="caution">
    <text evidence="4">The sequence shown here is derived from an EMBL/GenBank/DDBJ whole genome shotgun (WGS) entry which is preliminary data.</text>
</comment>
<keyword evidence="2" id="KW-0472">Membrane</keyword>
<organism evidence="4 5">
    <name type="scientific">Rubus argutus</name>
    <name type="common">Southern blackberry</name>
    <dbReference type="NCBI Taxonomy" id="59490"/>
    <lineage>
        <taxon>Eukaryota</taxon>
        <taxon>Viridiplantae</taxon>
        <taxon>Streptophyta</taxon>
        <taxon>Embryophyta</taxon>
        <taxon>Tracheophyta</taxon>
        <taxon>Spermatophyta</taxon>
        <taxon>Magnoliopsida</taxon>
        <taxon>eudicotyledons</taxon>
        <taxon>Gunneridae</taxon>
        <taxon>Pentapetalae</taxon>
        <taxon>rosids</taxon>
        <taxon>fabids</taxon>
        <taxon>Rosales</taxon>
        <taxon>Rosaceae</taxon>
        <taxon>Rosoideae</taxon>
        <taxon>Rosoideae incertae sedis</taxon>
        <taxon>Rubus</taxon>
    </lineage>
</organism>
<evidence type="ECO:0000256" key="2">
    <source>
        <dbReference type="SAM" id="Phobius"/>
    </source>
</evidence>
<feature type="domain" description="Translocase of chloroplast 159/132 membrane anchor" evidence="3">
    <location>
        <begin position="533"/>
        <end position="684"/>
    </location>
</feature>
<dbReference type="EMBL" id="JBEDUW010000004">
    <property type="protein sequence ID" value="KAK9933779.1"/>
    <property type="molecule type" value="Genomic_DNA"/>
</dbReference>
<feature type="transmembrane region" description="Helical" evidence="2">
    <location>
        <begin position="668"/>
        <end position="687"/>
    </location>
</feature>
<evidence type="ECO:0000256" key="1">
    <source>
        <dbReference type="SAM" id="MobiDB-lite"/>
    </source>
</evidence>
<evidence type="ECO:0000313" key="5">
    <source>
        <dbReference type="Proteomes" id="UP001457282"/>
    </source>
</evidence>
<keyword evidence="2" id="KW-1133">Transmembrane helix</keyword>
<dbReference type="Proteomes" id="UP001457282">
    <property type="component" value="Unassembled WGS sequence"/>
</dbReference>
<dbReference type="Pfam" id="PF11886">
    <property type="entry name" value="TOC159_MAD"/>
    <property type="match status" value="1"/>
</dbReference>
<name>A0AAW1XC72_RUBAR</name>
<evidence type="ECO:0000259" key="3">
    <source>
        <dbReference type="Pfam" id="PF11886"/>
    </source>
</evidence>
<dbReference type="InterPro" id="IPR024283">
    <property type="entry name" value="TOC159_MAD"/>
</dbReference>
<evidence type="ECO:0000313" key="4">
    <source>
        <dbReference type="EMBL" id="KAK9933779.1"/>
    </source>
</evidence>
<proteinExistence type="predicted"/>
<feature type="compositionally biased region" description="Polar residues" evidence="1">
    <location>
        <begin position="10"/>
        <end position="29"/>
    </location>
</feature>
<sequence>MDSSKPYVRSSATQPQRKLEVSRSSSVAGSLTIRAPLTLDSDSDSDSEINYHESGYITSSSNISVGSVSGEEFETASERPFAADSGEEALEESGSVERCELFWPSVSDTDEYEPVVGKVMVGNPNPERVRPIANLSWESDGSDVVGEGIEDGVSEVEGGELLGHVKVLVSEFVEQFSTPPRVKVSEVEEDESMVVEQSSLNSFVKGRNEDSIQMECIEDCSLATAESSETNSDELNFNVLGGEKVEYVEEESFVHESFQKLEALGGEGNENQIMDLTTCSQPNLIQEIVYLGNSHISAAKEDKAENSDSFKSIIPSSLLGENVATGLKIEDPIANGKDLVSVGDAGVQFQGNEEVLKEKDSTIEEGQTSLGLFVESVAPGIKVFEVEEEQGVENSGLKNILKGQSGESIQAEWTEDNGLGGVATEEPDIVEKAKSMAEESIMHCPHSKMSDVDISQSSGALDRGVHSEYDFGVDGSGNQILDSNTYSQPNSILEIVYLRKLNLSEASKGDEYALCCDFLKSITPSSNVTHEHIFGGETKVRNCKIGRRLAGVTVTHLGEDATTGLKIEDQIAIGRGLVLAGSAGAVQCQGDAACGAKLELCLMEKDFPIKQDQTSLGVSIMKWGGGLVLTTDILSQFFVGSSKIAVNVVLDNKQRGKISVRTSNSDKIQIAGLIGILSIAVSVFGFFRSRFSVQNSR</sequence>
<dbReference type="AlphaFoldDB" id="A0AAW1XC72"/>
<keyword evidence="2" id="KW-0812">Transmembrane</keyword>
<accession>A0AAW1XC72</accession>
<protein>
    <recommendedName>
        <fullName evidence="3">Translocase of chloroplast 159/132 membrane anchor domain-containing protein</fullName>
    </recommendedName>
</protein>
<feature type="region of interest" description="Disordered" evidence="1">
    <location>
        <begin position="1"/>
        <end position="94"/>
    </location>
</feature>
<gene>
    <name evidence="4" type="ORF">M0R45_020955</name>
</gene>
<keyword evidence="5" id="KW-1185">Reference proteome</keyword>
<reference evidence="4 5" key="1">
    <citation type="journal article" date="2023" name="G3 (Bethesda)">
        <title>A chromosome-length genome assembly and annotation of blackberry (Rubus argutus, cv. 'Hillquist').</title>
        <authorList>
            <person name="Bruna T."/>
            <person name="Aryal R."/>
            <person name="Dudchenko O."/>
            <person name="Sargent D.J."/>
            <person name="Mead D."/>
            <person name="Buti M."/>
            <person name="Cavallini A."/>
            <person name="Hytonen T."/>
            <person name="Andres J."/>
            <person name="Pham M."/>
            <person name="Weisz D."/>
            <person name="Mascagni F."/>
            <person name="Usai G."/>
            <person name="Natali L."/>
            <person name="Bassil N."/>
            <person name="Fernandez G.E."/>
            <person name="Lomsadze A."/>
            <person name="Armour M."/>
            <person name="Olukolu B."/>
            <person name="Poorten T."/>
            <person name="Britton C."/>
            <person name="Davik J."/>
            <person name="Ashrafi H."/>
            <person name="Aiden E.L."/>
            <person name="Borodovsky M."/>
            <person name="Worthington M."/>
        </authorList>
    </citation>
    <scope>NUCLEOTIDE SEQUENCE [LARGE SCALE GENOMIC DNA]</scope>
    <source>
        <strain evidence="4">PI 553951</strain>
    </source>
</reference>